<keyword evidence="2 4" id="KW-0238">DNA-binding</keyword>
<sequence length="199" mass="22279">MAGPRPGLRRDTQETRDRLLAAVGELLAESGPTFGLPELARRGGVATATAYRHFESIHDAHREFLLQLTGRLTDRLQSVPPTWTPRRRFDAACERWAEQAADWGPAAVHIRSWRGFLERVHLGDEPTGALYAALEPIVRDLIEHGELPDQDVEYAVLVWITMFDERVIVDLRESKGWPLQRLARVLGRSVLSALGGTAT</sequence>
<evidence type="ECO:0000313" key="6">
    <source>
        <dbReference type="EMBL" id="KJE25157.1"/>
    </source>
</evidence>
<gene>
    <name evidence="6" type="ORF">FF36_00290</name>
</gene>
<dbReference type="PANTHER" id="PTHR30055">
    <property type="entry name" value="HTH-TYPE TRANSCRIPTIONAL REGULATOR RUTR"/>
    <property type="match status" value="1"/>
</dbReference>
<accession>A0A0D8BP23</accession>
<reference evidence="7" key="1">
    <citation type="submission" date="2015-02" db="EMBL/GenBank/DDBJ databases">
        <title>Draft Genome of Frankia sp. CpI1-S.</title>
        <authorList>
            <person name="Oshone R.T."/>
            <person name="Ngom M."/>
            <person name="Ghodhbane-Gtari F."/>
            <person name="Gtari M."/>
            <person name="Morris K."/>
            <person name="Thomas K."/>
            <person name="Sen A."/>
            <person name="Tisa L.S."/>
        </authorList>
    </citation>
    <scope>NUCLEOTIDE SEQUENCE [LARGE SCALE GENOMIC DNA]</scope>
    <source>
        <strain evidence="7">CpI1-S</strain>
    </source>
</reference>
<dbReference type="Proteomes" id="UP000032545">
    <property type="component" value="Unassembled WGS sequence"/>
</dbReference>
<proteinExistence type="predicted"/>
<dbReference type="InterPro" id="IPR001647">
    <property type="entry name" value="HTH_TetR"/>
</dbReference>
<keyword evidence="1" id="KW-0805">Transcription regulation</keyword>
<evidence type="ECO:0000256" key="4">
    <source>
        <dbReference type="PROSITE-ProRule" id="PRU00335"/>
    </source>
</evidence>
<evidence type="ECO:0000313" key="7">
    <source>
        <dbReference type="Proteomes" id="UP000032545"/>
    </source>
</evidence>
<protein>
    <submittedName>
        <fullName evidence="6">Transcriptional regulator, TetR family</fullName>
    </submittedName>
</protein>
<dbReference type="EMBL" id="JYFN01000002">
    <property type="protein sequence ID" value="KJE25157.1"/>
    <property type="molecule type" value="Genomic_DNA"/>
</dbReference>
<dbReference type="InterPro" id="IPR050109">
    <property type="entry name" value="HTH-type_TetR-like_transc_reg"/>
</dbReference>
<feature type="DNA-binding region" description="H-T-H motif" evidence="4">
    <location>
        <begin position="35"/>
        <end position="54"/>
    </location>
</feature>
<evidence type="ECO:0000256" key="1">
    <source>
        <dbReference type="ARBA" id="ARBA00023015"/>
    </source>
</evidence>
<comment type="caution">
    <text evidence="6">The sequence shown here is derived from an EMBL/GenBank/DDBJ whole genome shotgun (WGS) entry which is preliminary data.</text>
</comment>
<keyword evidence="7" id="KW-1185">Reference proteome</keyword>
<dbReference type="OrthoDB" id="3210012at2"/>
<dbReference type="GO" id="GO:0000976">
    <property type="term" value="F:transcription cis-regulatory region binding"/>
    <property type="evidence" value="ECO:0007669"/>
    <property type="project" value="TreeGrafter"/>
</dbReference>
<dbReference type="PROSITE" id="PS50977">
    <property type="entry name" value="HTH_TETR_2"/>
    <property type="match status" value="1"/>
</dbReference>
<reference evidence="6 7" key="2">
    <citation type="journal article" date="2016" name="Genome Announc.">
        <title>Permanent Draft Genome Sequences for Two Variants of Frankia sp. Strain CpI1, the First Frankia Strain Isolated from Root Nodules of Comptonia peregrina.</title>
        <authorList>
            <person name="Oshone R."/>
            <person name="Hurst S.G.IV."/>
            <person name="Abebe-Akele F."/>
            <person name="Simpson S."/>
            <person name="Morris K."/>
            <person name="Thomas W.K."/>
            <person name="Tisa L.S."/>
        </authorList>
    </citation>
    <scope>NUCLEOTIDE SEQUENCE [LARGE SCALE GENOMIC DNA]</scope>
    <source>
        <strain evidence="7">CpI1-S</strain>
    </source>
</reference>
<dbReference type="InterPro" id="IPR009057">
    <property type="entry name" value="Homeodomain-like_sf"/>
</dbReference>
<dbReference type="AlphaFoldDB" id="A0A0D8BP23"/>
<dbReference type="PATRIC" id="fig|1502723.3.peg.327"/>
<dbReference type="RefSeq" id="WP_044883264.1">
    <property type="nucleotide sequence ID" value="NZ_JYFN01000002.1"/>
</dbReference>
<dbReference type="SUPFAM" id="SSF46689">
    <property type="entry name" value="Homeodomain-like"/>
    <property type="match status" value="1"/>
</dbReference>
<evidence type="ECO:0000259" key="5">
    <source>
        <dbReference type="PROSITE" id="PS50977"/>
    </source>
</evidence>
<evidence type="ECO:0000256" key="3">
    <source>
        <dbReference type="ARBA" id="ARBA00023163"/>
    </source>
</evidence>
<dbReference type="PANTHER" id="PTHR30055:SF234">
    <property type="entry name" value="HTH-TYPE TRANSCRIPTIONAL REGULATOR BETI"/>
    <property type="match status" value="1"/>
</dbReference>
<keyword evidence="3" id="KW-0804">Transcription</keyword>
<organism evidence="6 7">
    <name type="scientific">Frankia torreyi</name>
    <dbReference type="NCBI Taxonomy" id="1856"/>
    <lineage>
        <taxon>Bacteria</taxon>
        <taxon>Bacillati</taxon>
        <taxon>Actinomycetota</taxon>
        <taxon>Actinomycetes</taxon>
        <taxon>Frankiales</taxon>
        <taxon>Frankiaceae</taxon>
        <taxon>Frankia</taxon>
    </lineage>
</organism>
<name>A0A0D8BP23_9ACTN</name>
<dbReference type="Gene3D" id="1.10.357.10">
    <property type="entry name" value="Tetracycline Repressor, domain 2"/>
    <property type="match status" value="1"/>
</dbReference>
<feature type="domain" description="HTH tetR-type" evidence="5">
    <location>
        <begin position="13"/>
        <end position="72"/>
    </location>
</feature>
<evidence type="ECO:0000256" key="2">
    <source>
        <dbReference type="ARBA" id="ARBA00023125"/>
    </source>
</evidence>
<dbReference type="GO" id="GO:0003700">
    <property type="term" value="F:DNA-binding transcription factor activity"/>
    <property type="evidence" value="ECO:0007669"/>
    <property type="project" value="TreeGrafter"/>
</dbReference>